<name>A0A9P8CRM4_9HYPO</name>
<organism evidence="11 12">
    <name type="scientific">Emericellopsis atlantica</name>
    <dbReference type="NCBI Taxonomy" id="2614577"/>
    <lineage>
        <taxon>Eukaryota</taxon>
        <taxon>Fungi</taxon>
        <taxon>Dikarya</taxon>
        <taxon>Ascomycota</taxon>
        <taxon>Pezizomycotina</taxon>
        <taxon>Sordariomycetes</taxon>
        <taxon>Hypocreomycetidae</taxon>
        <taxon>Hypocreales</taxon>
        <taxon>Bionectriaceae</taxon>
        <taxon>Emericellopsis</taxon>
    </lineage>
</organism>
<keyword evidence="5" id="KW-0677">Repeat</keyword>
<dbReference type="InterPro" id="IPR031127">
    <property type="entry name" value="E3_UB_ligase_RBR"/>
</dbReference>
<gene>
    <name evidence="11" type="ORF">F5Z01DRAFT_679854</name>
</gene>
<dbReference type="Pfam" id="PF01485">
    <property type="entry name" value="IBR"/>
    <property type="match status" value="1"/>
</dbReference>
<dbReference type="CDD" id="cd22584">
    <property type="entry name" value="Rcat_RBR_unk"/>
    <property type="match status" value="1"/>
</dbReference>
<keyword evidence="3" id="KW-0808">Transferase</keyword>
<comment type="catalytic activity">
    <reaction evidence="1">
        <text>[E2 ubiquitin-conjugating enzyme]-S-ubiquitinyl-L-cysteine + [acceptor protein]-L-lysine = [E2 ubiquitin-conjugating enzyme]-L-cysteine + [acceptor protein]-N(6)-ubiquitinyl-L-lysine.</text>
        <dbReference type="EC" id="2.3.2.31"/>
    </reaction>
</comment>
<dbReference type="GO" id="GO:0008270">
    <property type="term" value="F:zinc ion binding"/>
    <property type="evidence" value="ECO:0007669"/>
    <property type="project" value="UniProtKB-KW"/>
</dbReference>
<reference evidence="11" key="1">
    <citation type="journal article" date="2021" name="IMA Fungus">
        <title>Genomic characterization of three marine fungi, including Emericellopsis atlantica sp. nov. with signatures of a generalist lifestyle and marine biomass degradation.</title>
        <authorList>
            <person name="Hagestad O.C."/>
            <person name="Hou L."/>
            <person name="Andersen J.H."/>
            <person name="Hansen E.H."/>
            <person name="Altermark B."/>
            <person name="Li C."/>
            <person name="Kuhnert E."/>
            <person name="Cox R.J."/>
            <person name="Crous P.W."/>
            <person name="Spatafora J.W."/>
            <person name="Lail K."/>
            <person name="Amirebrahimi M."/>
            <person name="Lipzen A."/>
            <person name="Pangilinan J."/>
            <person name="Andreopoulos W."/>
            <person name="Hayes R.D."/>
            <person name="Ng V."/>
            <person name="Grigoriev I.V."/>
            <person name="Jackson S.A."/>
            <person name="Sutton T.D.S."/>
            <person name="Dobson A.D.W."/>
            <person name="Rama T."/>
        </authorList>
    </citation>
    <scope>NUCLEOTIDE SEQUENCE</scope>
    <source>
        <strain evidence="11">TS7</strain>
    </source>
</reference>
<dbReference type="AlphaFoldDB" id="A0A9P8CRM4"/>
<dbReference type="PROSITE" id="PS51873">
    <property type="entry name" value="TRIAD"/>
    <property type="match status" value="1"/>
</dbReference>
<keyword evidence="12" id="KW-1185">Reference proteome</keyword>
<dbReference type="InterPro" id="IPR044066">
    <property type="entry name" value="TRIAD_supradom"/>
</dbReference>
<keyword evidence="6" id="KW-0863">Zinc-finger</keyword>
<dbReference type="OrthoDB" id="10009520at2759"/>
<dbReference type="EMBL" id="MU251246">
    <property type="protein sequence ID" value="KAG9257189.1"/>
    <property type="molecule type" value="Genomic_DNA"/>
</dbReference>
<dbReference type="PANTHER" id="PTHR11685">
    <property type="entry name" value="RBR FAMILY RING FINGER AND IBR DOMAIN-CONTAINING"/>
    <property type="match status" value="1"/>
</dbReference>
<dbReference type="RefSeq" id="XP_046121113.1">
    <property type="nucleotide sequence ID" value="XM_046265557.1"/>
</dbReference>
<feature type="domain" description="RING-type" evidence="10">
    <location>
        <begin position="167"/>
        <end position="334"/>
    </location>
</feature>
<comment type="caution">
    <text evidence="11">The sequence shown here is derived from an EMBL/GenBank/DDBJ whole genome shotgun (WGS) entry which is preliminary data.</text>
</comment>
<evidence type="ECO:0000313" key="12">
    <source>
        <dbReference type="Proteomes" id="UP000887229"/>
    </source>
</evidence>
<evidence type="ECO:0000256" key="1">
    <source>
        <dbReference type="ARBA" id="ARBA00001798"/>
    </source>
</evidence>
<evidence type="ECO:0000256" key="3">
    <source>
        <dbReference type="ARBA" id="ARBA00022679"/>
    </source>
</evidence>
<evidence type="ECO:0000256" key="7">
    <source>
        <dbReference type="ARBA" id="ARBA00022786"/>
    </source>
</evidence>
<evidence type="ECO:0000259" key="10">
    <source>
        <dbReference type="PROSITE" id="PS51873"/>
    </source>
</evidence>
<evidence type="ECO:0000256" key="9">
    <source>
        <dbReference type="SAM" id="MobiDB-lite"/>
    </source>
</evidence>
<accession>A0A9P8CRM4</accession>
<evidence type="ECO:0000256" key="8">
    <source>
        <dbReference type="ARBA" id="ARBA00022833"/>
    </source>
</evidence>
<evidence type="ECO:0000256" key="6">
    <source>
        <dbReference type="ARBA" id="ARBA00022771"/>
    </source>
</evidence>
<dbReference type="Proteomes" id="UP000887229">
    <property type="component" value="Unassembled WGS sequence"/>
</dbReference>
<keyword evidence="7" id="KW-0833">Ubl conjugation pathway</keyword>
<dbReference type="CDD" id="cd20335">
    <property type="entry name" value="BRcat_RBR"/>
    <property type="match status" value="1"/>
</dbReference>
<dbReference type="InterPro" id="IPR002867">
    <property type="entry name" value="IBR_dom"/>
</dbReference>
<dbReference type="SUPFAM" id="SSF57850">
    <property type="entry name" value="RING/U-box"/>
    <property type="match status" value="1"/>
</dbReference>
<feature type="region of interest" description="Disordered" evidence="9">
    <location>
        <begin position="127"/>
        <end position="148"/>
    </location>
</feature>
<evidence type="ECO:0000256" key="5">
    <source>
        <dbReference type="ARBA" id="ARBA00022737"/>
    </source>
</evidence>
<evidence type="ECO:0000256" key="4">
    <source>
        <dbReference type="ARBA" id="ARBA00022723"/>
    </source>
</evidence>
<evidence type="ECO:0000313" key="11">
    <source>
        <dbReference type="EMBL" id="KAG9257189.1"/>
    </source>
</evidence>
<evidence type="ECO:0000256" key="2">
    <source>
        <dbReference type="ARBA" id="ARBA00012251"/>
    </source>
</evidence>
<dbReference type="SMART" id="SM00647">
    <property type="entry name" value="IBR"/>
    <property type="match status" value="2"/>
</dbReference>
<sequence>MDEASEELVHQLLLQDVEELGKSPKGKQQEGQTTDFEVALSVYQDNIRAASDQKMAASIAEALRSDAALIKAHEAIEFQTRYDRAVALCIGNQASDNVAAAPSKVPRPKPEPAMDEHMLRKLESLNNASTGGESCSWAASRDPSRGPDGEPIEVQTCISCTDTAPVSVMYCSACVNTLYKGCLTDESLFPPRCCKVPFNLDDVLDMLDIKTVGQYKAKEVEYGTTDRTYCHKPLCSNFLPPLFIKGNEATCVKCGSKTCTLCKKANHTGDPCPPDENVALFKELAQEQGWQQCEKCNRTVELSSGCYHMTCVCKHQFCYLCGVKWRNCSCRQWDEQALLGRAQEIVNRDPGNRHLQITEQRRLLMAQANALRANHECTHRAWTSRRGEFQCETCYHTLDQFIYECRQCQIMACRRCRRNRL</sequence>
<keyword evidence="4" id="KW-0479">Metal-binding</keyword>
<keyword evidence="8" id="KW-0862">Zinc</keyword>
<proteinExistence type="predicted"/>
<dbReference type="EC" id="2.3.2.31" evidence="2"/>
<dbReference type="GeneID" id="70296460"/>
<protein>
    <recommendedName>
        <fullName evidence="2">RBR-type E3 ubiquitin transferase</fullName>
        <ecNumber evidence="2">2.3.2.31</ecNumber>
    </recommendedName>
</protein>
<dbReference type="GO" id="GO:0061630">
    <property type="term" value="F:ubiquitin protein ligase activity"/>
    <property type="evidence" value="ECO:0007669"/>
    <property type="project" value="UniProtKB-EC"/>
</dbReference>
<dbReference type="Gene3D" id="1.20.120.1750">
    <property type="match status" value="1"/>
</dbReference>
<dbReference type="GO" id="GO:0016567">
    <property type="term" value="P:protein ubiquitination"/>
    <property type="evidence" value="ECO:0007669"/>
    <property type="project" value="InterPro"/>
</dbReference>